<gene>
    <name evidence="1" type="ORF">scyTo_0002630</name>
</gene>
<proteinExistence type="predicted"/>
<evidence type="ECO:0000313" key="1">
    <source>
        <dbReference type="EMBL" id="GCB73551.1"/>
    </source>
</evidence>
<evidence type="ECO:0000313" key="2">
    <source>
        <dbReference type="Proteomes" id="UP000288216"/>
    </source>
</evidence>
<dbReference type="EMBL" id="BFAA01000671">
    <property type="protein sequence ID" value="GCB73551.1"/>
    <property type="molecule type" value="Genomic_DNA"/>
</dbReference>
<protein>
    <submittedName>
        <fullName evidence="1">Uncharacterized protein</fullName>
    </submittedName>
</protein>
<accession>A0A401PKC3</accession>
<dbReference type="AlphaFoldDB" id="A0A401PKC3"/>
<sequence>MSTLNPGGRTSGEPTSGCRFAFALACPLVRLLIKLLKRSASGAPTFFRFDKAARRGDAVGSRWLRLCGRRLILY</sequence>
<dbReference type="Proteomes" id="UP000288216">
    <property type="component" value="Unassembled WGS sequence"/>
</dbReference>
<name>A0A401PKC3_SCYTO</name>
<comment type="caution">
    <text evidence="1">The sequence shown here is derived from an EMBL/GenBank/DDBJ whole genome shotgun (WGS) entry which is preliminary data.</text>
</comment>
<reference evidence="1 2" key="1">
    <citation type="journal article" date="2018" name="Nat. Ecol. Evol.">
        <title>Shark genomes provide insights into elasmobranch evolution and the origin of vertebrates.</title>
        <authorList>
            <person name="Hara Y"/>
            <person name="Yamaguchi K"/>
            <person name="Onimaru K"/>
            <person name="Kadota M"/>
            <person name="Koyanagi M"/>
            <person name="Keeley SD"/>
            <person name="Tatsumi K"/>
            <person name="Tanaka K"/>
            <person name="Motone F"/>
            <person name="Kageyama Y"/>
            <person name="Nozu R"/>
            <person name="Adachi N"/>
            <person name="Nishimura O"/>
            <person name="Nakagawa R"/>
            <person name="Tanegashima C"/>
            <person name="Kiyatake I"/>
            <person name="Matsumoto R"/>
            <person name="Murakumo K"/>
            <person name="Nishida K"/>
            <person name="Terakita A"/>
            <person name="Kuratani S"/>
            <person name="Sato K"/>
            <person name="Hyodo S Kuraku.S."/>
        </authorList>
    </citation>
    <scope>NUCLEOTIDE SEQUENCE [LARGE SCALE GENOMIC DNA]</scope>
</reference>
<keyword evidence="2" id="KW-1185">Reference proteome</keyword>
<organism evidence="1 2">
    <name type="scientific">Scyliorhinus torazame</name>
    <name type="common">Cloudy catshark</name>
    <name type="synonym">Catulus torazame</name>
    <dbReference type="NCBI Taxonomy" id="75743"/>
    <lineage>
        <taxon>Eukaryota</taxon>
        <taxon>Metazoa</taxon>
        <taxon>Chordata</taxon>
        <taxon>Craniata</taxon>
        <taxon>Vertebrata</taxon>
        <taxon>Chondrichthyes</taxon>
        <taxon>Elasmobranchii</taxon>
        <taxon>Galeomorphii</taxon>
        <taxon>Galeoidea</taxon>
        <taxon>Carcharhiniformes</taxon>
        <taxon>Scyliorhinidae</taxon>
        <taxon>Scyliorhinus</taxon>
    </lineage>
</organism>